<organism evidence="1 2">
    <name type="scientific">Trichonephila inaurata madagascariensis</name>
    <dbReference type="NCBI Taxonomy" id="2747483"/>
    <lineage>
        <taxon>Eukaryota</taxon>
        <taxon>Metazoa</taxon>
        <taxon>Ecdysozoa</taxon>
        <taxon>Arthropoda</taxon>
        <taxon>Chelicerata</taxon>
        <taxon>Arachnida</taxon>
        <taxon>Araneae</taxon>
        <taxon>Araneomorphae</taxon>
        <taxon>Entelegynae</taxon>
        <taxon>Araneoidea</taxon>
        <taxon>Nephilidae</taxon>
        <taxon>Trichonephila</taxon>
        <taxon>Trichonephila inaurata</taxon>
    </lineage>
</organism>
<dbReference type="EMBL" id="BMAV01017901">
    <property type="protein sequence ID" value="GFY69935.1"/>
    <property type="molecule type" value="Genomic_DNA"/>
</dbReference>
<reference evidence="1" key="1">
    <citation type="submission" date="2020-08" db="EMBL/GenBank/DDBJ databases">
        <title>Multicomponent nature underlies the extraordinary mechanical properties of spider dragline silk.</title>
        <authorList>
            <person name="Kono N."/>
            <person name="Nakamura H."/>
            <person name="Mori M."/>
            <person name="Yoshida Y."/>
            <person name="Ohtoshi R."/>
            <person name="Malay A.D."/>
            <person name="Moran D.A.P."/>
            <person name="Tomita M."/>
            <person name="Numata K."/>
            <person name="Arakawa K."/>
        </authorList>
    </citation>
    <scope>NUCLEOTIDE SEQUENCE</scope>
</reference>
<proteinExistence type="predicted"/>
<dbReference type="Proteomes" id="UP000886998">
    <property type="component" value="Unassembled WGS sequence"/>
</dbReference>
<sequence>MKSLQQDYSKQLPVAPSSSNLNLSVFASPIRKGRECFPHFEQHPVSLAVKTHVCHEKGEGLINFLSLRQCIIQGYDHTGGQFAACLNMFSALLQWAVKCALSRSETYWRNSLATVPDST</sequence>
<name>A0A8X7CLD5_9ARAC</name>
<evidence type="ECO:0000313" key="1">
    <source>
        <dbReference type="EMBL" id="GFY69935.1"/>
    </source>
</evidence>
<accession>A0A8X7CLD5</accession>
<comment type="caution">
    <text evidence="1">The sequence shown here is derived from an EMBL/GenBank/DDBJ whole genome shotgun (WGS) entry which is preliminary data.</text>
</comment>
<dbReference type="AlphaFoldDB" id="A0A8X7CLD5"/>
<keyword evidence="2" id="KW-1185">Reference proteome</keyword>
<evidence type="ECO:0000313" key="2">
    <source>
        <dbReference type="Proteomes" id="UP000886998"/>
    </source>
</evidence>
<gene>
    <name evidence="1" type="ORF">TNIN_4141</name>
</gene>
<protein>
    <submittedName>
        <fullName evidence="1">Uncharacterized protein</fullName>
    </submittedName>
</protein>